<evidence type="ECO:0000313" key="1">
    <source>
        <dbReference type="EMBL" id="MBM3274272.1"/>
    </source>
</evidence>
<protein>
    <submittedName>
        <fullName evidence="1">Uncharacterized protein</fullName>
    </submittedName>
</protein>
<reference evidence="1 2" key="1">
    <citation type="submission" date="2019-03" db="EMBL/GenBank/DDBJ databases">
        <title>Lake Tanganyika Metagenome-Assembled Genomes (MAGs).</title>
        <authorList>
            <person name="Tran P."/>
        </authorList>
    </citation>
    <scope>NUCLEOTIDE SEQUENCE [LARGE SCALE GENOMIC DNA]</scope>
    <source>
        <strain evidence="1">K_DeepCast_65m_m2_236</strain>
    </source>
</reference>
<dbReference type="AlphaFoldDB" id="A0A937X4S7"/>
<comment type="caution">
    <text evidence="1">The sequence shown here is derived from an EMBL/GenBank/DDBJ whole genome shotgun (WGS) entry which is preliminary data.</text>
</comment>
<evidence type="ECO:0000313" key="2">
    <source>
        <dbReference type="Proteomes" id="UP000703893"/>
    </source>
</evidence>
<gene>
    <name evidence="1" type="ORF">FJZ00_03910</name>
</gene>
<proteinExistence type="predicted"/>
<accession>A0A937X4S7</accession>
<sequence>VSKRTALEADLDTAKKAEAEIRAKFTEAERKATSSEAELKYFHEAKAWMLIDPETLEELKENMEVELDIRSEFSKILQLDLAKKGSFQQRATDLHEVWKKLLAQESDVIEEFFGVALQEALKDGDKLRDAASGLQDLKDSLLAREMAALALNHICNRFLEKKKAPPTPAKA</sequence>
<dbReference type="Proteomes" id="UP000703893">
    <property type="component" value="Unassembled WGS sequence"/>
</dbReference>
<feature type="non-terminal residue" evidence="1">
    <location>
        <position position="1"/>
    </location>
</feature>
<name>A0A937X4S7_9BACT</name>
<organism evidence="1 2">
    <name type="scientific">Candidatus Tanganyikabacteria bacterium</name>
    <dbReference type="NCBI Taxonomy" id="2961651"/>
    <lineage>
        <taxon>Bacteria</taxon>
        <taxon>Bacillati</taxon>
        <taxon>Candidatus Sericytochromatia</taxon>
        <taxon>Candidatus Tanganyikabacteria</taxon>
    </lineage>
</organism>
<dbReference type="EMBL" id="VGJX01000168">
    <property type="protein sequence ID" value="MBM3274272.1"/>
    <property type="molecule type" value="Genomic_DNA"/>
</dbReference>